<sequence length="157" mass="17465">MKLRCEKPSCTSPTFCTGMLFWGGDQRVLSLDSVGLLIRDPLEIHGALEITEPFESASRLECLTLLLGAIHPTIASRLSGNEKLHEPLGPQGHRNACDRFLRCNLRVGCGKIIVESAIWGGLILRKTIPQRSEIRDGLQTRMIRRGSCKVTKLCRRA</sequence>
<name>A0A5C6CG93_9BACT</name>
<organism evidence="1 2">
    <name type="scientific">Novipirellula galeiformis</name>
    <dbReference type="NCBI Taxonomy" id="2528004"/>
    <lineage>
        <taxon>Bacteria</taxon>
        <taxon>Pseudomonadati</taxon>
        <taxon>Planctomycetota</taxon>
        <taxon>Planctomycetia</taxon>
        <taxon>Pirellulales</taxon>
        <taxon>Pirellulaceae</taxon>
        <taxon>Novipirellula</taxon>
    </lineage>
</organism>
<evidence type="ECO:0000313" key="2">
    <source>
        <dbReference type="Proteomes" id="UP000316304"/>
    </source>
</evidence>
<evidence type="ECO:0000313" key="1">
    <source>
        <dbReference type="EMBL" id="TWU23328.1"/>
    </source>
</evidence>
<keyword evidence="2" id="KW-1185">Reference proteome</keyword>
<proteinExistence type="predicted"/>
<reference evidence="1 2" key="1">
    <citation type="submission" date="2019-02" db="EMBL/GenBank/DDBJ databases">
        <title>Deep-cultivation of Planctomycetes and their phenomic and genomic characterization uncovers novel biology.</title>
        <authorList>
            <person name="Wiegand S."/>
            <person name="Jogler M."/>
            <person name="Boedeker C."/>
            <person name="Pinto D."/>
            <person name="Vollmers J."/>
            <person name="Rivas-Marin E."/>
            <person name="Kohn T."/>
            <person name="Peeters S.H."/>
            <person name="Heuer A."/>
            <person name="Rast P."/>
            <person name="Oberbeckmann S."/>
            <person name="Bunk B."/>
            <person name="Jeske O."/>
            <person name="Meyerdierks A."/>
            <person name="Storesund J.E."/>
            <person name="Kallscheuer N."/>
            <person name="Luecker S."/>
            <person name="Lage O.M."/>
            <person name="Pohl T."/>
            <person name="Merkel B.J."/>
            <person name="Hornburger P."/>
            <person name="Mueller R.-W."/>
            <person name="Bruemmer F."/>
            <person name="Labrenz M."/>
            <person name="Spormann A.M."/>
            <person name="Op Den Camp H."/>
            <person name="Overmann J."/>
            <person name="Amann R."/>
            <person name="Jetten M.S.M."/>
            <person name="Mascher T."/>
            <person name="Medema M.H."/>
            <person name="Devos D.P."/>
            <person name="Kaster A.-K."/>
            <person name="Ovreas L."/>
            <person name="Rohde M."/>
            <person name="Galperin M.Y."/>
            <person name="Jogler C."/>
        </authorList>
    </citation>
    <scope>NUCLEOTIDE SEQUENCE [LARGE SCALE GENOMIC DNA]</scope>
    <source>
        <strain evidence="1 2">Pla52o</strain>
    </source>
</reference>
<dbReference type="AlphaFoldDB" id="A0A5C6CG93"/>
<gene>
    <name evidence="1" type="ORF">Pla52o_28640</name>
</gene>
<dbReference type="Proteomes" id="UP000316304">
    <property type="component" value="Unassembled WGS sequence"/>
</dbReference>
<accession>A0A5C6CG93</accession>
<protein>
    <submittedName>
        <fullName evidence="1">Uncharacterized protein</fullName>
    </submittedName>
</protein>
<comment type="caution">
    <text evidence="1">The sequence shown here is derived from an EMBL/GenBank/DDBJ whole genome shotgun (WGS) entry which is preliminary data.</text>
</comment>
<dbReference type="EMBL" id="SJPT01000004">
    <property type="protein sequence ID" value="TWU23328.1"/>
    <property type="molecule type" value="Genomic_DNA"/>
</dbReference>